<evidence type="ECO:0000313" key="2">
    <source>
        <dbReference type="Proteomes" id="UP000057820"/>
    </source>
</evidence>
<accession>A0A0H5PD26</accession>
<dbReference type="EMBL" id="LN868939">
    <property type="protein sequence ID" value="CRY80471.1"/>
    <property type="molecule type" value="Genomic_DNA"/>
</dbReference>
<keyword evidence="1" id="KW-0614">Plasmid</keyword>
<organism evidence="1 2">
    <name type="scientific">Nocardia farcinica</name>
    <dbReference type="NCBI Taxonomy" id="37329"/>
    <lineage>
        <taxon>Bacteria</taxon>
        <taxon>Bacillati</taxon>
        <taxon>Actinomycetota</taxon>
        <taxon>Actinomycetes</taxon>
        <taxon>Mycobacteriales</taxon>
        <taxon>Nocardiaceae</taxon>
        <taxon>Nocardia</taxon>
    </lineage>
</organism>
<protein>
    <submittedName>
        <fullName evidence="1">Uncharacterized protein</fullName>
    </submittedName>
</protein>
<dbReference type="AlphaFoldDB" id="A0A0H5PD26"/>
<reference evidence="2" key="1">
    <citation type="submission" date="2015-03" db="EMBL/GenBank/DDBJ databases">
        <authorList>
            <consortium name="Pathogen Informatics"/>
        </authorList>
    </citation>
    <scope>NUCLEOTIDE SEQUENCE [LARGE SCALE GENOMIC DNA]</scope>
    <source>
        <strain evidence="2">NCTC11134</strain>
        <plasmid evidence="2">2</plasmid>
    </source>
</reference>
<evidence type="ECO:0000313" key="1">
    <source>
        <dbReference type="EMBL" id="CRY80471.1"/>
    </source>
</evidence>
<name>A0A0H5PD26_NOCFR</name>
<dbReference type="Proteomes" id="UP000057820">
    <property type="component" value="Plasmid 2"/>
</dbReference>
<dbReference type="RefSeq" id="WP_060593763.1">
    <property type="nucleotide sequence ID" value="NZ_CP031418.1"/>
</dbReference>
<gene>
    <name evidence="1" type="ORF">ERS450000_03876</name>
</gene>
<proteinExistence type="predicted"/>
<geneLocation type="plasmid" evidence="1">
    <name>2</name>
</geneLocation>
<dbReference type="KEGG" id="nfr:ERS450000_03876"/>
<sequence length="225" mass="25985">MEFGFGQGWFDRFAYDNSAFALTLLREMVVTMSARLARMREETLDDHKADRLEFVRRILAFAGLDKPARDPHRHTWSRIGPAIRVPSCTHLLMTATSQRLAWRVEYDRAMLAATVLPPEGRIVPIPARMPPTLQSKQTAMIWILARKDRQMSAEPSAHRPRRRVTTKVAAAHICVNPEVLRRWNRHRDPWLPRPRKVGKDFRCDLDALDAALDAQEDSGMIRRID</sequence>